<evidence type="ECO:0000256" key="2">
    <source>
        <dbReference type="RuleBase" id="RU003616"/>
    </source>
</evidence>
<feature type="domain" description="SHSP" evidence="3">
    <location>
        <begin position="29"/>
        <end position="147"/>
    </location>
</feature>
<dbReference type="PATRIC" id="fig|1162668.3.peg.871"/>
<sequence length="152" mass="17260">MKPHDIDTLFLQLAGALSRGLTPEIVFRSSGEPRWQPMTDIYETEGEVVIKIELAGVPKEEISIGMDGNRLLVRGVRKDESKSYAPQKKKNYLQMEINYGEFERAFLLPEGLDPQSVRAEYSLGFLRVIVKRRPPRQIVTVQVTDGEELKNG</sequence>
<dbReference type="Proteomes" id="UP000007382">
    <property type="component" value="Chromosome"/>
</dbReference>
<dbReference type="eggNOG" id="COG0071">
    <property type="taxonomic scope" value="Bacteria"/>
</dbReference>
<evidence type="ECO:0000313" key="5">
    <source>
        <dbReference type="Proteomes" id="UP000007382"/>
    </source>
</evidence>
<dbReference type="HOGENOM" id="CLU_046737_12_0_0"/>
<evidence type="ECO:0000313" key="4">
    <source>
        <dbReference type="EMBL" id="BAM06455.1"/>
    </source>
</evidence>
<keyword evidence="4" id="KW-0346">Stress response</keyword>
<accession>I0IMF6</accession>
<evidence type="ECO:0000259" key="3">
    <source>
        <dbReference type="PROSITE" id="PS01031"/>
    </source>
</evidence>
<keyword evidence="5" id="KW-1185">Reference proteome</keyword>
<dbReference type="AlphaFoldDB" id="I0IMF6"/>
<dbReference type="PANTHER" id="PTHR11527">
    <property type="entry name" value="HEAT-SHOCK PROTEIN 20 FAMILY MEMBER"/>
    <property type="match status" value="1"/>
</dbReference>
<dbReference type="KEGG" id="lfc:LFE_0740"/>
<protein>
    <submittedName>
        <fullName evidence="4">Putative heat shock protein Hsp20</fullName>
    </submittedName>
</protein>
<dbReference type="PROSITE" id="PS01031">
    <property type="entry name" value="SHSP"/>
    <property type="match status" value="1"/>
</dbReference>
<dbReference type="InterPro" id="IPR031107">
    <property type="entry name" value="Small_HSP"/>
</dbReference>
<dbReference type="STRING" id="1162668.LFE_0740"/>
<dbReference type="Gene3D" id="2.60.40.790">
    <property type="match status" value="1"/>
</dbReference>
<dbReference type="InterPro" id="IPR008978">
    <property type="entry name" value="HSP20-like_chaperone"/>
</dbReference>
<dbReference type="InterPro" id="IPR002068">
    <property type="entry name" value="A-crystallin/Hsp20_dom"/>
</dbReference>
<proteinExistence type="inferred from homology"/>
<name>I0IMF6_LEPFC</name>
<dbReference type="EMBL" id="AP012342">
    <property type="protein sequence ID" value="BAM06455.1"/>
    <property type="molecule type" value="Genomic_DNA"/>
</dbReference>
<dbReference type="RefSeq" id="WP_014448947.1">
    <property type="nucleotide sequence ID" value="NC_017094.1"/>
</dbReference>
<reference evidence="4 5" key="1">
    <citation type="journal article" date="2012" name="J. Bacteriol.">
        <title>Complete Genome Sequence of Leptospirillum ferrooxidans Strain C2-3, Isolated from a Fresh Volcanic Ash Deposit on the Island of Miyake, Japan.</title>
        <authorList>
            <person name="Fujimura R."/>
            <person name="Sato Y."/>
            <person name="Nishizawa T."/>
            <person name="Oshima K."/>
            <person name="Kim S.-W."/>
            <person name="Hattori M."/>
            <person name="Kamijo T."/>
            <person name="Ohta H."/>
        </authorList>
    </citation>
    <scope>NUCLEOTIDE SEQUENCE [LARGE SCALE GENOMIC DNA]</scope>
    <source>
        <strain evidence="4 5">C2-3</strain>
    </source>
</reference>
<dbReference type="SUPFAM" id="SSF49764">
    <property type="entry name" value="HSP20-like chaperones"/>
    <property type="match status" value="1"/>
</dbReference>
<gene>
    <name evidence="4" type="ordered locus">LFE_0740</name>
</gene>
<comment type="similarity">
    <text evidence="1 2">Belongs to the small heat shock protein (HSP20) family.</text>
</comment>
<evidence type="ECO:0000256" key="1">
    <source>
        <dbReference type="PROSITE-ProRule" id="PRU00285"/>
    </source>
</evidence>
<dbReference type="CDD" id="cd06464">
    <property type="entry name" value="ACD_sHsps-like"/>
    <property type="match status" value="1"/>
</dbReference>
<organism evidence="4 5">
    <name type="scientific">Leptospirillum ferrooxidans (strain C2-3)</name>
    <dbReference type="NCBI Taxonomy" id="1162668"/>
    <lineage>
        <taxon>Bacteria</taxon>
        <taxon>Pseudomonadati</taxon>
        <taxon>Nitrospirota</taxon>
        <taxon>Nitrospiria</taxon>
        <taxon>Nitrospirales</taxon>
        <taxon>Nitrospiraceae</taxon>
        <taxon>Leptospirillum</taxon>
    </lineage>
</organism>
<dbReference type="OrthoDB" id="9811615at2"/>
<dbReference type="Pfam" id="PF00011">
    <property type="entry name" value="HSP20"/>
    <property type="match status" value="1"/>
</dbReference>
<reference evidence="5" key="2">
    <citation type="submission" date="2012-03" db="EMBL/GenBank/DDBJ databases">
        <title>The complete genome sequence of the pioneer microbe on fresh volcanic deposit, Leptospirillum ferrooxidans strain C2-3.</title>
        <authorList>
            <person name="Fujimura R."/>
            <person name="Sato Y."/>
            <person name="Nishizawa T."/>
            <person name="Nanba K."/>
            <person name="Oshima K."/>
            <person name="Hattori M."/>
            <person name="Kamijo T."/>
            <person name="Ohta H."/>
        </authorList>
    </citation>
    <scope>NUCLEOTIDE SEQUENCE [LARGE SCALE GENOMIC DNA]</scope>
    <source>
        <strain evidence="5">C2-3</strain>
    </source>
</reference>